<dbReference type="InterPro" id="IPR000477">
    <property type="entry name" value="RT_dom"/>
</dbReference>
<dbReference type="Gene3D" id="3.30.420.10">
    <property type="entry name" value="Ribonuclease H-like superfamily/Ribonuclease H"/>
    <property type="match status" value="1"/>
</dbReference>
<dbReference type="Pfam" id="PF17906">
    <property type="entry name" value="HTH_48"/>
    <property type="match status" value="1"/>
</dbReference>
<dbReference type="InterPro" id="IPR006579">
    <property type="entry name" value="Pre_C2HC_dom"/>
</dbReference>
<dbReference type="InterPro" id="IPR036691">
    <property type="entry name" value="Endo/exonu/phosph_ase_sf"/>
</dbReference>
<dbReference type="PANTHER" id="PTHR46060:SF1">
    <property type="entry name" value="MARINER MOS1 TRANSPOSASE-LIKE PROTEIN"/>
    <property type="match status" value="1"/>
</dbReference>
<dbReference type="InterPro" id="IPR052709">
    <property type="entry name" value="Transposase-MT_Hybrid"/>
</dbReference>
<gene>
    <name evidence="3" type="ORF">LAZ67_2005066</name>
</gene>
<dbReference type="InterPro" id="IPR041426">
    <property type="entry name" value="Mos1_HTH"/>
</dbReference>
<dbReference type="InterPro" id="IPR043502">
    <property type="entry name" value="DNA/RNA_pol_sf"/>
</dbReference>
<dbReference type="PROSITE" id="PS50878">
    <property type="entry name" value="RT_POL"/>
    <property type="match status" value="1"/>
</dbReference>
<feature type="domain" description="Reverse transcriptase" evidence="2">
    <location>
        <begin position="620"/>
        <end position="890"/>
    </location>
</feature>
<dbReference type="CDD" id="cd01650">
    <property type="entry name" value="RT_nLTR_like"/>
    <property type="match status" value="1"/>
</dbReference>
<dbReference type="Pfam" id="PF14529">
    <property type="entry name" value="Exo_endo_phos_2"/>
    <property type="match status" value="1"/>
</dbReference>
<evidence type="ECO:0000313" key="3">
    <source>
        <dbReference type="EMBL" id="UYV63628.1"/>
    </source>
</evidence>
<sequence length="1889" mass="215268">MGFTETSVKRLHRQSTKRPMNLVLVELPKNEHNKKIYGITELLYQKIAVESFKTTNRVTQCFNCQGFGHGQLNCFLKPKCVKCAEEHHSKDCPRKSRQLPPKCANCEEAHTANYRGCPKFPRVHQQQPRYPGQYKPNNPPPISKRSETLPKMVEQQNQSNAEVVTRKTSRSETKDLSKKEELLHFLEDNSIDIALLSETHLKPSIDLKFRNYQTIRTDRITGKGGGTAIIIKSFFKYKNMLIHTLNLENTSILIKPDGKTLLQITAIYKKPDAPLLEEDLNQLIKHNHSIIVAGDWNSKHPLWGSRTSNNSGIVLHNFSERESLDIVAPSSPTHYSPLGNPDFLDFAVLKNIPWTPKARTTDDLSSDHLPVIFELNCPKDEFTTQLSRVTNWVHFQQDLISTTPPRLPLKTEVDIDSAVGILNEKINNSYSKNTIVSSSKLIKNPKTKALIREKNKARKRWQSTWDPAHRATYLNLQGKVNQALEAEKSENWNSFLSKLESSPTDFWKKTKPIRKKTDKITSLNANGKTLLTDKEIGNDLSEHFFKHFSKAEDEVPSYLTDNTCHHPQENILSMTTPNEVKEVIKNLGNHKAPGHDNITPQMTKNLPIKWIVFLAGIFNAALHLCYFPKTWKHAIIITIPKKSPVKSPEDLRPISLLSTIGKVYERIVLRRLQTYMDSINFIIPQQFGFRKGHSTTHQLITVIDYIQIRKSHKEAVGAVFLDLTKAFDRVWHDALIAKITKNQFPRDFIKFLKNYLQDRTFSIKQGNYITTAKPTQIGVPQGSILGPYLFNIYINDFPQHPKCQIKLFADDAAILANSKSIGIITTQLQNYINSITKWCNDWKLDINPKKSQAIIFPPLDNKKFKPQSILKVNQSPINWTDSVKYLGVTLDSKLKFNMHSSGDPGGHVEVALYWEMTYLPPPKASLDLPRPQAIKHSWYSGVNPGGALNIRNRQHQTTLTRFRTGHLKPLKIENNNKIYPTCPKCSLAPAAPEHILACIRCAKQDLWERLLLIIKQLEEHELIEFSGKVGFLPLDQKLMDSLSEGVQGFVVRFHKCMQESSTMKPDPPRLHPQLAAAKVPHRQTPQIPPTTQEGGAPEKKPVSKQATNGKMSGDAPVPAPRRSVRRQSSLRTSSSSQESPSSQVSHEEPPPMEPRSQTKRTEDQRYFDDFDEEDQAEESSNPEEEDSDVVVAEAGPLTDPVIILHIMTHCPFQSYLGAVPLQFYRPYGFSRYNPELKPTLRALFTDLKKKGEEDHTMVVTVHHVKFFPTAALLSDPRVQMVYVEYRFLDFPSEELETPFSLPKCPPPSLVAFNFQKVFKFDRETSNRENLKELLRSEDPKMTDVHPKALLKEMGRHDITFTADNAKDHYGGRKFRVHHDRIPFTLVSDPTEEEGGDCEDLAIASVNLRHVGQELQPLPSSLTKVCLDHDVMINKTCTPIFNSKFRTGHLKPLKIENNNKIFPNFPKGGTCRVLGEGPLQGTWGTVTRLEAQVECAVEGGLAATARGAAAHRHHGQGSAAPDLLGAGYAVTEPRAWRFPEPRRCAPQVNVLAGYRYPAPCACETRSQTWSGCPQLVRTCIKFCVKNEIKCADAFRMLTVAYGEATLDRSNVYRWYKMFSEGREDVNDEERAGRPSTSTTDEKINEVEKMILANRRITVREVAEDLNISIGSCHSIFINDLGMRRVAAKFVPKLLNCDQKQHRMNIANEMLDSVRDDPNLLQRVITGDEAWVYGYDVETKAQSSQWKLPHEPRPKKARQVRLNVKVLLTVFFDCRGVVHHEFLPQGRTVNKEYYLQVMRNFREAIRQKRPNLWKNKNWFLHHDNAPAHTSLLVRDFLAKNNTLMMPQPPYSPDLAPCDFFLFPKLKRPMKGRRYATLDEIKTASKEELKRF</sequence>
<dbReference type="InterPro" id="IPR005135">
    <property type="entry name" value="Endo/exonuclease/phosphatase"/>
</dbReference>
<organism evidence="3 4">
    <name type="scientific">Cordylochernes scorpioides</name>
    <dbReference type="NCBI Taxonomy" id="51811"/>
    <lineage>
        <taxon>Eukaryota</taxon>
        <taxon>Metazoa</taxon>
        <taxon>Ecdysozoa</taxon>
        <taxon>Arthropoda</taxon>
        <taxon>Chelicerata</taxon>
        <taxon>Arachnida</taxon>
        <taxon>Pseudoscorpiones</taxon>
        <taxon>Cheliferoidea</taxon>
        <taxon>Chernetidae</taxon>
        <taxon>Cordylochernes</taxon>
    </lineage>
</organism>
<dbReference type="Pfam" id="PF01359">
    <property type="entry name" value="Transposase_1"/>
    <property type="match status" value="1"/>
</dbReference>
<feature type="region of interest" description="Disordered" evidence="1">
    <location>
        <begin position="153"/>
        <end position="172"/>
    </location>
</feature>
<evidence type="ECO:0000313" key="4">
    <source>
        <dbReference type="Proteomes" id="UP001235939"/>
    </source>
</evidence>
<dbReference type="Pfam" id="PF07530">
    <property type="entry name" value="PRE_C2HC"/>
    <property type="match status" value="1"/>
</dbReference>
<dbReference type="EMBL" id="CP092864">
    <property type="protein sequence ID" value="UYV63628.1"/>
    <property type="molecule type" value="Genomic_DNA"/>
</dbReference>
<evidence type="ECO:0000259" key="2">
    <source>
        <dbReference type="PROSITE" id="PS50878"/>
    </source>
</evidence>
<name>A0ABY6K6Y8_9ARAC</name>
<dbReference type="Pfam" id="PF18111">
    <property type="entry name" value="RPGR1_C"/>
    <property type="match status" value="1"/>
</dbReference>
<evidence type="ECO:0000256" key="1">
    <source>
        <dbReference type="SAM" id="MobiDB-lite"/>
    </source>
</evidence>
<dbReference type="PANTHER" id="PTHR46060">
    <property type="entry name" value="MARINER MOS1 TRANSPOSASE-LIKE PROTEIN"/>
    <property type="match status" value="1"/>
</dbReference>
<dbReference type="Gene3D" id="3.60.10.10">
    <property type="entry name" value="Endonuclease/exonuclease/phosphatase"/>
    <property type="match status" value="1"/>
</dbReference>
<feature type="compositionally biased region" description="Low complexity" evidence="1">
    <location>
        <begin position="1126"/>
        <end position="1144"/>
    </location>
</feature>
<dbReference type="Proteomes" id="UP001235939">
    <property type="component" value="Chromosome 02"/>
</dbReference>
<dbReference type="InterPro" id="IPR041091">
    <property type="entry name" value="RPGRIP1_C"/>
</dbReference>
<dbReference type="SUPFAM" id="SSF56672">
    <property type="entry name" value="DNA/RNA polymerases"/>
    <property type="match status" value="1"/>
</dbReference>
<keyword evidence="4" id="KW-1185">Reference proteome</keyword>
<dbReference type="SUPFAM" id="SSF56219">
    <property type="entry name" value="DNase I-like"/>
    <property type="match status" value="1"/>
</dbReference>
<dbReference type="Gene3D" id="1.10.10.1450">
    <property type="match status" value="1"/>
</dbReference>
<dbReference type="InterPro" id="IPR036397">
    <property type="entry name" value="RNaseH_sf"/>
</dbReference>
<dbReference type="InterPro" id="IPR035892">
    <property type="entry name" value="C2_domain_sf"/>
</dbReference>
<accession>A0ABY6K6Y8</accession>
<dbReference type="Pfam" id="PF00078">
    <property type="entry name" value="RVT_1"/>
    <property type="match status" value="1"/>
</dbReference>
<feature type="region of interest" description="Disordered" evidence="1">
    <location>
        <begin position="125"/>
        <end position="146"/>
    </location>
</feature>
<reference evidence="3 4" key="1">
    <citation type="submission" date="2022-01" db="EMBL/GenBank/DDBJ databases">
        <title>A chromosomal length assembly of Cordylochernes scorpioides.</title>
        <authorList>
            <person name="Zeh D."/>
            <person name="Zeh J."/>
        </authorList>
    </citation>
    <scope>NUCLEOTIDE SEQUENCE [LARGE SCALE GENOMIC DNA]</scope>
    <source>
        <strain evidence="3">IN4F17</strain>
        <tissue evidence="3">Whole Body</tissue>
    </source>
</reference>
<feature type="compositionally biased region" description="Polar residues" evidence="1">
    <location>
        <begin position="1083"/>
        <end position="1093"/>
    </location>
</feature>
<feature type="region of interest" description="Disordered" evidence="1">
    <location>
        <begin position="1076"/>
        <end position="1162"/>
    </location>
</feature>
<dbReference type="InterPro" id="IPR001888">
    <property type="entry name" value="Transposase_1"/>
</dbReference>
<proteinExistence type="predicted"/>
<protein>
    <recommendedName>
        <fullName evidence="2">Reverse transcriptase domain-containing protein</fullName>
    </recommendedName>
</protein>
<dbReference type="Gene3D" id="2.60.40.150">
    <property type="entry name" value="C2 domain"/>
    <property type="match status" value="1"/>
</dbReference>